<dbReference type="InterPro" id="IPR011051">
    <property type="entry name" value="RmlC_Cupin_sf"/>
</dbReference>
<protein>
    <recommendedName>
        <fullName evidence="2">Cupin 2 conserved barrel domain-containing protein</fullName>
    </recommendedName>
</protein>
<sequence>MEIVHAKDVEGICIPAPYSRCIQRIFDPNTHGVEEMSLGLCSIDPDSGTDYHKHDRPELIIIASGK</sequence>
<dbReference type="SUPFAM" id="SSF51182">
    <property type="entry name" value="RmlC-like cupins"/>
    <property type="match status" value="1"/>
</dbReference>
<comment type="caution">
    <text evidence="1">The sequence shown here is derived from an EMBL/GenBank/DDBJ whole genome shotgun (WGS) entry which is preliminary data.</text>
</comment>
<proteinExistence type="predicted"/>
<name>A0A0F8YKA9_9ZZZZ</name>
<dbReference type="Gene3D" id="2.60.120.10">
    <property type="entry name" value="Jelly Rolls"/>
    <property type="match status" value="1"/>
</dbReference>
<gene>
    <name evidence="1" type="ORF">LCGC14_2886590</name>
</gene>
<dbReference type="AlphaFoldDB" id="A0A0F8YKA9"/>
<organism evidence="1">
    <name type="scientific">marine sediment metagenome</name>
    <dbReference type="NCBI Taxonomy" id="412755"/>
    <lineage>
        <taxon>unclassified sequences</taxon>
        <taxon>metagenomes</taxon>
        <taxon>ecological metagenomes</taxon>
    </lineage>
</organism>
<evidence type="ECO:0000313" key="1">
    <source>
        <dbReference type="EMBL" id="KKK74155.1"/>
    </source>
</evidence>
<reference evidence="1" key="1">
    <citation type="journal article" date="2015" name="Nature">
        <title>Complex archaea that bridge the gap between prokaryotes and eukaryotes.</title>
        <authorList>
            <person name="Spang A."/>
            <person name="Saw J.H."/>
            <person name="Jorgensen S.L."/>
            <person name="Zaremba-Niedzwiedzka K."/>
            <person name="Martijn J."/>
            <person name="Lind A.E."/>
            <person name="van Eijk R."/>
            <person name="Schleper C."/>
            <person name="Guy L."/>
            <person name="Ettema T.J."/>
        </authorList>
    </citation>
    <scope>NUCLEOTIDE SEQUENCE</scope>
</reference>
<feature type="non-terminal residue" evidence="1">
    <location>
        <position position="66"/>
    </location>
</feature>
<dbReference type="InterPro" id="IPR014710">
    <property type="entry name" value="RmlC-like_jellyroll"/>
</dbReference>
<evidence type="ECO:0008006" key="2">
    <source>
        <dbReference type="Google" id="ProtNLM"/>
    </source>
</evidence>
<accession>A0A0F8YKA9</accession>
<dbReference type="EMBL" id="LAZR01056455">
    <property type="protein sequence ID" value="KKK74155.1"/>
    <property type="molecule type" value="Genomic_DNA"/>
</dbReference>